<name>A0A2M7WT23_9BACT</name>
<protein>
    <submittedName>
        <fullName evidence="2">Uncharacterized protein</fullName>
    </submittedName>
</protein>
<proteinExistence type="predicted"/>
<evidence type="ECO:0000313" key="2">
    <source>
        <dbReference type="EMBL" id="PJA33134.1"/>
    </source>
</evidence>
<feature type="transmembrane region" description="Helical" evidence="1">
    <location>
        <begin position="12"/>
        <end position="29"/>
    </location>
</feature>
<keyword evidence="1" id="KW-0812">Transmembrane</keyword>
<comment type="caution">
    <text evidence="2">The sequence shown here is derived from an EMBL/GenBank/DDBJ whole genome shotgun (WGS) entry which is preliminary data.</text>
</comment>
<sequence length="169" mass="17950">MEPQQSQKSKTVTLVIVILVVLGAAYVLFNNYRLGQNGLPLSDSENDGAATVVVENTPAINGVLPAPAGLPSDVPVEEGDVTESATSRYPDQNAEQLSVSYLSFKTVAQKYAEYKTYMAKAGYDISEGDASSPIRAIFGTKADANLSVVISISGDKTLVQLAYLLKSTQ</sequence>
<reference evidence="3" key="1">
    <citation type="submission" date="2017-09" db="EMBL/GenBank/DDBJ databases">
        <title>Depth-based differentiation of microbial function through sediment-hosted aquifers and enrichment of novel symbionts in the deep terrestrial subsurface.</title>
        <authorList>
            <person name="Probst A.J."/>
            <person name="Ladd B."/>
            <person name="Jarett J.K."/>
            <person name="Geller-Mcgrath D.E."/>
            <person name="Sieber C.M.K."/>
            <person name="Emerson J.B."/>
            <person name="Anantharaman K."/>
            <person name="Thomas B.C."/>
            <person name="Malmstrom R."/>
            <person name="Stieglmeier M."/>
            <person name="Klingl A."/>
            <person name="Woyke T."/>
            <person name="Ryan C.M."/>
            <person name="Banfield J.F."/>
        </authorList>
    </citation>
    <scope>NUCLEOTIDE SEQUENCE [LARGE SCALE GENOMIC DNA]</scope>
</reference>
<keyword evidence="1" id="KW-1133">Transmembrane helix</keyword>
<keyword evidence="1" id="KW-0472">Membrane</keyword>
<dbReference type="Proteomes" id="UP000230758">
    <property type="component" value="Unassembled WGS sequence"/>
</dbReference>
<dbReference type="AlphaFoldDB" id="A0A2M7WT23"/>
<dbReference type="EMBL" id="PFXF01000007">
    <property type="protein sequence ID" value="PJA33134.1"/>
    <property type="molecule type" value="Genomic_DNA"/>
</dbReference>
<gene>
    <name evidence="2" type="ORF">CO185_00380</name>
</gene>
<evidence type="ECO:0000256" key="1">
    <source>
        <dbReference type="SAM" id="Phobius"/>
    </source>
</evidence>
<evidence type="ECO:0000313" key="3">
    <source>
        <dbReference type="Proteomes" id="UP000230758"/>
    </source>
</evidence>
<organism evidence="2 3">
    <name type="scientific">Candidatus Zambryskibacteria bacterium CG_4_9_14_3_um_filter_42_15</name>
    <dbReference type="NCBI Taxonomy" id="1975112"/>
    <lineage>
        <taxon>Bacteria</taxon>
        <taxon>Candidatus Zambryskiibacteriota</taxon>
    </lineage>
</organism>
<accession>A0A2M7WT23</accession>